<evidence type="ECO:0008006" key="4">
    <source>
        <dbReference type="Google" id="ProtNLM"/>
    </source>
</evidence>
<dbReference type="EMBL" id="MT144865">
    <property type="protein sequence ID" value="QJI00627.1"/>
    <property type="molecule type" value="Genomic_DNA"/>
</dbReference>
<reference evidence="2" key="1">
    <citation type="submission" date="2020-03" db="EMBL/GenBank/DDBJ databases">
        <title>The deep terrestrial virosphere.</title>
        <authorList>
            <person name="Holmfeldt K."/>
            <person name="Nilsson E."/>
            <person name="Simone D."/>
            <person name="Lopez-Fernandez M."/>
            <person name="Wu X."/>
            <person name="de Brujin I."/>
            <person name="Lundin D."/>
            <person name="Andersson A."/>
            <person name="Bertilsson S."/>
            <person name="Dopson M."/>
        </authorList>
    </citation>
    <scope>NUCLEOTIDE SEQUENCE</scope>
    <source>
        <strain evidence="2">MM415A00243</strain>
        <strain evidence="1">MM415B00422</strain>
        <strain evidence="3">TM448B02010</strain>
    </source>
</reference>
<organism evidence="2">
    <name type="scientific">viral metagenome</name>
    <dbReference type="NCBI Taxonomy" id="1070528"/>
    <lineage>
        <taxon>unclassified sequences</taxon>
        <taxon>metagenomes</taxon>
        <taxon>organismal metagenomes</taxon>
    </lineage>
</organism>
<dbReference type="EMBL" id="MT142521">
    <property type="protein sequence ID" value="QJA83992.1"/>
    <property type="molecule type" value="Genomic_DNA"/>
</dbReference>
<gene>
    <name evidence="2" type="ORF">MM415A00243_0054</name>
    <name evidence="1" type="ORF">MM415B00422_0054</name>
    <name evidence="3" type="ORF">TM448B02010_0007</name>
</gene>
<dbReference type="InterPro" id="IPR025048">
    <property type="entry name" value="DUF3987"/>
</dbReference>
<sequence>MTLDSPPGRVNGAVFDPYAGCQDQAIAWLSRQGSVTQSIVEHVVRGYNLGADAGFVALLRSGKELPEDSELLLMCELAELRGTMPMGSLVVPMRRPSSPPPPTWQAPMPLGVTRAAAFPTDALPEWIAEWVDEVSESTQTPPDLAGLLALVCASAALAKKIEVRINRSYAEPVNLWVVLAMPPSTRKSPVFAAATAPLREWERKSAIDLAADIAQAEHRREVEEGTLRRLIAAAQKTTGNKKGALLEIEDQRLVLEGVQVPVVERLIASDVTPEALVGLLAANSGRIAILSDEGGIFGTIAGRYSGVINADAVLSGYTGGDIRVDRKGRASEFVEAAAITMGLTIQPAVLREIYSDPAMVGRGMLARPILSVPEANIGRRKSPLETREVSAYVAASYSSGIKSLLAVETPRDAAGKICPRQLRLGPEAHELILHFDRGIEPQIGPEGELAAIAEWVGKLVGTTCRIAAIIHACGDPESAEITGDEARAAIRIARYAIEHALRAHDAMDESPGQAAAGLVLAAIQRKPSPRVPRRDLQQRLKRRLSAAQVDQALDVLEGHGYLRRVDRDVEVNPAWLGTLGTLGDATVPTQGVAMV</sequence>
<evidence type="ECO:0000313" key="3">
    <source>
        <dbReference type="EMBL" id="QJI00627.1"/>
    </source>
</evidence>
<accession>A0A6M3KQ70</accession>
<name>A0A6M3KQ70_9ZZZZ</name>
<dbReference type="Pfam" id="PF13148">
    <property type="entry name" value="DUF3987"/>
    <property type="match status" value="1"/>
</dbReference>
<dbReference type="AlphaFoldDB" id="A0A6M3KQ70"/>
<protein>
    <recommendedName>
        <fullName evidence="4">DUF3987 domain-containing protein</fullName>
    </recommendedName>
</protein>
<dbReference type="EMBL" id="MT141535">
    <property type="protein sequence ID" value="QJA65292.1"/>
    <property type="molecule type" value="Genomic_DNA"/>
</dbReference>
<evidence type="ECO:0000313" key="1">
    <source>
        <dbReference type="EMBL" id="QJA65292.1"/>
    </source>
</evidence>
<evidence type="ECO:0000313" key="2">
    <source>
        <dbReference type="EMBL" id="QJA83992.1"/>
    </source>
</evidence>
<proteinExistence type="predicted"/>